<gene>
    <name evidence="2" type="ORF">TL5118_00081</name>
    <name evidence="3" type="ORF">TL5120_00112</name>
</gene>
<dbReference type="EMBL" id="CYSC01000003">
    <property type="protein sequence ID" value="CUH70339.1"/>
    <property type="molecule type" value="Genomic_DNA"/>
</dbReference>
<dbReference type="Proteomes" id="UP000051086">
    <property type="component" value="Unassembled WGS sequence"/>
</dbReference>
<evidence type="ECO:0000313" key="2">
    <source>
        <dbReference type="EMBL" id="CUH62579.1"/>
    </source>
</evidence>
<dbReference type="Gene3D" id="3.30.70.100">
    <property type="match status" value="1"/>
</dbReference>
<dbReference type="SUPFAM" id="SSF54909">
    <property type="entry name" value="Dimeric alpha+beta barrel"/>
    <property type="match status" value="1"/>
</dbReference>
<dbReference type="AlphaFoldDB" id="A0A0P1G9T2"/>
<dbReference type="EMBL" id="CYSB01000004">
    <property type="protein sequence ID" value="CUH62579.1"/>
    <property type="molecule type" value="Genomic_DNA"/>
</dbReference>
<accession>A0A0P1G9T2</accession>
<dbReference type="InterPro" id="IPR010753">
    <property type="entry name" value="DUF1330"/>
</dbReference>
<proteinExistence type="predicted"/>
<name>A0A0P1G9T2_9RHOB</name>
<dbReference type="Proteomes" id="UP000051887">
    <property type="component" value="Unassembled WGS sequence"/>
</dbReference>
<dbReference type="InterPro" id="IPR011008">
    <property type="entry name" value="Dimeric_a/b-barrel"/>
</dbReference>
<protein>
    <recommendedName>
        <fullName evidence="1">DUF1330 domain-containing protein</fullName>
    </recommendedName>
</protein>
<evidence type="ECO:0000313" key="5">
    <source>
        <dbReference type="Proteomes" id="UP000051887"/>
    </source>
</evidence>
<evidence type="ECO:0000313" key="4">
    <source>
        <dbReference type="Proteomes" id="UP000051086"/>
    </source>
</evidence>
<dbReference type="RefSeq" id="WP_058241692.1">
    <property type="nucleotide sequence ID" value="NZ_CYSB01000004.1"/>
</dbReference>
<reference evidence="3 5" key="1">
    <citation type="submission" date="2015-09" db="EMBL/GenBank/DDBJ databases">
        <authorList>
            <consortium name="Swine Surveillance"/>
        </authorList>
    </citation>
    <scope>NUCLEOTIDE SEQUENCE [LARGE SCALE GENOMIC DNA]</scope>
    <source>
        <strain evidence="3 5">5120</strain>
    </source>
</reference>
<evidence type="ECO:0000259" key="1">
    <source>
        <dbReference type="Pfam" id="PF07045"/>
    </source>
</evidence>
<dbReference type="OrthoDB" id="9806380at2"/>
<evidence type="ECO:0000313" key="3">
    <source>
        <dbReference type="EMBL" id="CUH70339.1"/>
    </source>
</evidence>
<dbReference type="Pfam" id="PF07045">
    <property type="entry name" value="DUF1330"/>
    <property type="match status" value="1"/>
</dbReference>
<organism evidence="3 5">
    <name type="scientific">Thalassovita autumnalis</name>
    <dbReference type="NCBI Taxonomy" id="2072972"/>
    <lineage>
        <taxon>Bacteria</taxon>
        <taxon>Pseudomonadati</taxon>
        <taxon>Pseudomonadota</taxon>
        <taxon>Alphaproteobacteria</taxon>
        <taxon>Rhodobacterales</taxon>
        <taxon>Roseobacteraceae</taxon>
        <taxon>Thalassovita</taxon>
    </lineage>
</organism>
<sequence length="93" mass="9711">MIYAYAQLTVTNPDALNAYREKAGEALARHGGKVEAASKDFTTLDGSPAAPDTAALLSFPDRDAALAWANDPDLADLHALRRSAGGSDILLLG</sequence>
<feature type="domain" description="DUF1330" evidence="1">
    <location>
        <begin position="3"/>
        <end position="91"/>
    </location>
</feature>
<keyword evidence="4" id="KW-1185">Reference proteome</keyword>
<reference evidence="2 4" key="2">
    <citation type="submission" date="2015-09" db="EMBL/GenBank/DDBJ databases">
        <authorList>
            <person name="Rodrigo-Torres L."/>
            <person name="Arahal D.R."/>
        </authorList>
    </citation>
    <scope>NUCLEOTIDE SEQUENCE [LARGE SCALE GENOMIC DNA]</scope>
    <source>
        <strain evidence="2 4">CECT 5118</strain>
    </source>
</reference>